<sequence length="441" mass="49442">MVERKQFKTRLCVPYQKGRCPRQNCTFAHGNAELRRFSGSYSGRQDYSGSDLRGKLERRHLSPRRLSPARDARSHHNIHDYSPGRSFEKRSDRKRKRDKGIAGQSDVSGGLRFSDRIQDKVREGKLHSSGSKNSLEEQLKKVQSEVNMLDQQKYQLEVYLDESVQEVDSLNSRIQELEAQLYKENEECKRVSSKLRKFIKAHNHNTRLQDELKRSQARLQRLGDQLDSDIARIGVNEEDMSIDIVSNAEDVGFPPITKDNVERNDASPHRKRLPVGHDAVEDTKQVGCLVGTARTRKRSRWNLAAESNDKGDEGPVAADNGTQVTKSLNIEGRPKKGTPSSSGNLGLEKLKDSRAGVPLTSMAAHVADEEVDIELDDNIDKTETAPSEIENEVAFKAGSFPPLPPTLTSSGTNYSQYEGDDENVDVDGLDEEAAITRMDTV</sequence>
<feature type="zinc finger region" description="C3H1-type" evidence="1">
    <location>
        <begin position="6"/>
        <end position="32"/>
    </location>
</feature>
<dbReference type="EMBL" id="JAWXYG010000001">
    <property type="protein sequence ID" value="KAK4286244.1"/>
    <property type="molecule type" value="Genomic_DNA"/>
</dbReference>
<comment type="caution">
    <text evidence="5">The sequence shown here is derived from an EMBL/GenBank/DDBJ whole genome shotgun (WGS) entry which is preliminary data.</text>
</comment>
<keyword evidence="1" id="KW-0479">Metal-binding</keyword>
<organism evidence="5 6">
    <name type="scientific">Acacia crassicarpa</name>
    <name type="common">northern wattle</name>
    <dbReference type="NCBI Taxonomy" id="499986"/>
    <lineage>
        <taxon>Eukaryota</taxon>
        <taxon>Viridiplantae</taxon>
        <taxon>Streptophyta</taxon>
        <taxon>Embryophyta</taxon>
        <taxon>Tracheophyta</taxon>
        <taxon>Spermatophyta</taxon>
        <taxon>Magnoliopsida</taxon>
        <taxon>eudicotyledons</taxon>
        <taxon>Gunneridae</taxon>
        <taxon>Pentapetalae</taxon>
        <taxon>rosids</taxon>
        <taxon>fabids</taxon>
        <taxon>Fabales</taxon>
        <taxon>Fabaceae</taxon>
        <taxon>Caesalpinioideae</taxon>
        <taxon>mimosoid clade</taxon>
        <taxon>Acacieae</taxon>
        <taxon>Acacia</taxon>
    </lineage>
</organism>
<feature type="region of interest" description="Disordered" evidence="3">
    <location>
        <begin position="39"/>
        <end position="114"/>
    </location>
</feature>
<dbReference type="PANTHER" id="PTHR38160">
    <property type="entry name" value="ZINC FINGER CCCH DOMAIN-CONTAINING PROTEIN 40"/>
    <property type="match status" value="1"/>
</dbReference>
<gene>
    <name evidence="5" type="ORF">QN277_002828</name>
</gene>
<dbReference type="Gene3D" id="4.10.1000.10">
    <property type="entry name" value="Zinc finger, CCCH-type"/>
    <property type="match status" value="1"/>
</dbReference>
<evidence type="ECO:0000256" key="2">
    <source>
        <dbReference type="SAM" id="Coils"/>
    </source>
</evidence>
<dbReference type="PROSITE" id="PS50103">
    <property type="entry name" value="ZF_C3H1"/>
    <property type="match status" value="1"/>
</dbReference>
<dbReference type="InterPro" id="IPR045868">
    <property type="entry name" value="Znf_C3H13/40"/>
</dbReference>
<dbReference type="AlphaFoldDB" id="A0AAE1NBS4"/>
<keyword evidence="6" id="KW-1185">Reference proteome</keyword>
<keyword evidence="1" id="KW-0863">Zinc-finger</keyword>
<protein>
    <recommendedName>
        <fullName evidence="4">C3H1-type domain-containing protein</fullName>
    </recommendedName>
</protein>
<dbReference type="InterPro" id="IPR000571">
    <property type="entry name" value="Znf_CCCH"/>
</dbReference>
<name>A0AAE1NBS4_9FABA</name>
<proteinExistence type="predicted"/>
<keyword evidence="2" id="KW-0175">Coiled coil</keyword>
<evidence type="ECO:0000313" key="5">
    <source>
        <dbReference type="EMBL" id="KAK4286244.1"/>
    </source>
</evidence>
<feature type="domain" description="C3H1-type" evidence="4">
    <location>
        <begin position="6"/>
        <end position="32"/>
    </location>
</feature>
<evidence type="ECO:0000259" key="4">
    <source>
        <dbReference type="PROSITE" id="PS50103"/>
    </source>
</evidence>
<feature type="coiled-coil region" evidence="2">
    <location>
        <begin position="132"/>
        <end position="225"/>
    </location>
</feature>
<evidence type="ECO:0000256" key="3">
    <source>
        <dbReference type="SAM" id="MobiDB-lite"/>
    </source>
</evidence>
<dbReference type="Proteomes" id="UP001293593">
    <property type="component" value="Unassembled WGS sequence"/>
</dbReference>
<feature type="compositionally biased region" description="Basic and acidic residues" evidence="3">
    <location>
        <begin position="68"/>
        <end position="79"/>
    </location>
</feature>
<evidence type="ECO:0000256" key="1">
    <source>
        <dbReference type="PROSITE-ProRule" id="PRU00723"/>
    </source>
</evidence>
<reference evidence="5" key="1">
    <citation type="submission" date="2023-10" db="EMBL/GenBank/DDBJ databases">
        <title>Chromosome-level genome of the transformable northern wattle, Acacia crassicarpa.</title>
        <authorList>
            <person name="Massaro I."/>
            <person name="Sinha N.R."/>
            <person name="Poethig S."/>
            <person name="Leichty A.R."/>
        </authorList>
    </citation>
    <scope>NUCLEOTIDE SEQUENCE</scope>
    <source>
        <strain evidence="5">Acra3RX</strain>
        <tissue evidence="5">Leaf</tissue>
    </source>
</reference>
<feature type="compositionally biased region" description="Polar residues" evidence="3">
    <location>
        <begin position="39"/>
        <end position="48"/>
    </location>
</feature>
<dbReference type="PANTHER" id="PTHR38160:SF1">
    <property type="entry name" value="ZINC FINGER CCCH DOMAIN-CONTAINING PROTEIN 40"/>
    <property type="match status" value="1"/>
</dbReference>
<feature type="region of interest" description="Disordered" evidence="3">
    <location>
        <begin position="327"/>
        <end position="348"/>
    </location>
</feature>
<feature type="region of interest" description="Disordered" evidence="3">
    <location>
        <begin position="395"/>
        <end position="424"/>
    </location>
</feature>
<evidence type="ECO:0000313" key="6">
    <source>
        <dbReference type="Proteomes" id="UP001293593"/>
    </source>
</evidence>
<dbReference type="GO" id="GO:0008270">
    <property type="term" value="F:zinc ion binding"/>
    <property type="evidence" value="ECO:0007669"/>
    <property type="project" value="UniProtKB-KW"/>
</dbReference>
<keyword evidence="1" id="KW-0862">Zinc</keyword>
<accession>A0AAE1NBS4</accession>